<keyword evidence="9" id="KW-1185">Reference proteome</keyword>
<organism evidence="8 9">
    <name type="scientific">Maudiozyma barnettii</name>
    <dbReference type="NCBI Taxonomy" id="61262"/>
    <lineage>
        <taxon>Eukaryota</taxon>
        <taxon>Fungi</taxon>
        <taxon>Dikarya</taxon>
        <taxon>Ascomycota</taxon>
        <taxon>Saccharomycotina</taxon>
        <taxon>Saccharomycetes</taxon>
        <taxon>Saccharomycetales</taxon>
        <taxon>Saccharomycetaceae</taxon>
        <taxon>Maudiozyma</taxon>
    </lineage>
</organism>
<feature type="region of interest" description="Disordered" evidence="6">
    <location>
        <begin position="1"/>
        <end position="75"/>
    </location>
</feature>
<dbReference type="EMBL" id="CAEFZW010000007">
    <property type="protein sequence ID" value="CAB4255638.1"/>
    <property type="molecule type" value="Genomic_DNA"/>
</dbReference>
<evidence type="ECO:0000256" key="6">
    <source>
        <dbReference type="SAM" id="MobiDB-lite"/>
    </source>
</evidence>
<evidence type="ECO:0000259" key="7">
    <source>
        <dbReference type="Pfam" id="PF05182"/>
    </source>
</evidence>
<evidence type="ECO:0000256" key="3">
    <source>
        <dbReference type="ARBA" id="ARBA00017404"/>
    </source>
</evidence>
<evidence type="ECO:0000256" key="2">
    <source>
        <dbReference type="ARBA" id="ARBA00007459"/>
    </source>
</evidence>
<evidence type="ECO:0000256" key="5">
    <source>
        <dbReference type="ARBA" id="ARBA00023242"/>
    </source>
</evidence>
<accession>A0A8H2ZI88</accession>
<keyword evidence="5" id="KW-0539">Nucleus</keyword>
<dbReference type="InterPro" id="IPR007854">
    <property type="entry name" value="Fip1_dom"/>
</dbReference>
<evidence type="ECO:0000313" key="8">
    <source>
        <dbReference type="EMBL" id="CAB4255638.1"/>
    </source>
</evidence>
<comment type="subcellular location">
    <subcellularLocation>
        <location evidence="1">Nucleus</location>
    </subcellularLocation>
</comment>
<comment type="similarity">
    <text evidence="2">Belongs to the FIP1 family.</text>
</comment>
<dbReference type="Pfam" id="PF05182">
    <property type="entry name" value="Fip1"/>
    <property type="match status" value="1"/>
</dbReference>
<feature type="compositionally biased region" description="Polar residues" evidence="6">
    <location>
        <begin position="310"/>
        <end position="321"/>
    </location>
</feature>
<comment type="caution">
    <text evidence="8">The sequence shown here is derived from an EMBL/GenBank/DDBJ whole genome shotgun (WGS) entry which is preliminary data.</text>
</comment>
<dbReference type="Proteomes" id="UP000644660">
    <property type="component" value="Unassembled WGS sequence"/>
</dbReference>
<dbReference type="AlphaFoldDB" id="A0A8H2ZI88"/>
<evidence type="ECO:0000256" key="4">
    <source>
        <dbReference type="ARBA" id="ARBA00022664"/>
    </source>
</evidence>
<feature type="region of interest" description="Disordered" evidence="6">
    <location>
        <begin position="302"/>
        <end position="347"/>
    </location>
</feature>
<dbReference type="InterPro" id="IPR051187">
    <property type="entry name" value="Pre-mRNA_3'-end_processing_reg"/>
</dbReference>
<sequence>MSEEDEDDKFLYGSDEDQLNTENNNEKKRTNEEISTTENSDNSNKRQRTQIFDKNLSETTSMDNNEDLESSDDESDFDLVIVVSKGKDPTRLDSNSILASSAATISGGITMTAPVLATSSGDSISIATDTNASNEQEKRGVSTGADEKELEEQAKASIDMAPGSLDIDKDGLYDGEPVTQIDPEVLKEKPWRKPGVDISDYFNYGFNEYTWMEYLDRQEKWREEYNPRKILMGLLSLQQQGKLDPTPSKDISVNQNTIPNMPDMNMAMNNNMNMNMNMNRNGNPAQMMNPFPMFGGFPPFMPGMLPNMNQPQAPKQGNTAKPQQPQQGQQQPQQGQQQAQPQQTKKK</sequence>
<dbReference type="GO" id="GO:0006397">
    <property type="term" value="P:mRNA processing"/>
    <property type="evidence" value="ECO:0007669"/>
    <property type="project" value="UniProtKB-KW"/>
</dbReference>
<evidence type="ECO:0000256" key="1">
    <source>
        <dbReference type="ARBA" id="ARBA00004123"/>
    </source>
</evidence>
<dbReference type="GO" id="GO:0005847">
    <property type="term" value="C:mRNA cleavage and polyadenylation specificity factor complex"/>
    <property type="evidence" value="ECO:0007669"/>
    <property type="project" value="TreeGrafter"/>
</dbReference>
<feature type="domain" description="Pre-mRNA polyadenylation factor Fip1" evidence="7">
    <location>
        <begin position="181"/>
        <end position="222"/>
    </location>
</feature>
<dbReference type="PANTHER" id="PTHR13484:SF0">
    <property type="entry name" value="PRE-MRNA 3'-END-PROCESSING FACTOR FIP1"/>
    <property type="match status" value="1"/>
</dbReference>
<feature type="compositionally biased region" description="Low complexity" evidence="6">
    <location>
        <begin position="322"/>
        <end position="347"/>
    </location>
</feature>
<name>A0A8H2ZI88_9SACH</name>
<keyword evidence="4" id="KW-0507">mRNA processing</keyword>
<dbReference type="OrthoDB" id="1917198at2759"/>
<proteinExistence type="inferred from homology"/>
<dbReference type="PANTHER" id="PTHR13484">
    <property type="entry name" value="FIP1-LIKE 1 PROTEIN"/>
    <property type="match status" value="1"/>
</dbReference>
<feature type="compositionally biased region" description="Acidic residues" evidence="6">
    <location>
        <begin position="1"/>
        <end position="19"/>
    </location>
</feature>
<gene>
    <name evidence="8" type="ORF">KABA2_07S01100</name>
</gene>
<feature type="compositionally biased region" description="Polar residues" evidence="6">
    <location>
        <begin position="49"/>
        <end position="62"/>
    </location>
</feature>
<protein>
    <recommendedName>
        <fullName evidence="3">Pre-mRNA polyadenylation factor FIP1</fullName>
    </recommendedName>
</protein>
<feature type="compositionally biased region" description="Acidic residues" evidence="6">
    <location>
        <begin position="64"/>
        <end position="75"/>
    </location>
</feature>
<dbReference type="RefSeq" id="XP_041407482.1">
    <property type="nucleotide sequence ID" value="XM_041551548.1"/>
</dbReference>
<evidence type="ECO:0000313" key="9">
    <source>
        <dbReference type="Proteomes" id="UP000644660"/>
    </source>
</evidence>
<reference evidence="8 9" key="1">
    <citation type="submission" date="2020-05" db="EMBL/GenBank/DDBJ databases">
        <authorList>
            <person name="Casaregola S."/>
            <person name="Devillers H."/>
            <person name="Grondin C."/>
        </authorList>
    </citation>
    <scope>NUCLEOTIDE SEQUENCE [LARGE SCALE GENOMIC DNA]</scope>
    <source>
        <strain evidence="8 9">CLIB 1767</strain>
    </source>
</reference>
<dbReference type="GeneID" id="64858694"/>